<comment type="caution">
    <text evidence="2">The sequence shown here is derived from an EMBL/GenBank/DDBJ whole genome shotgun (WGS) entry which is preliminary data.</text>
</comment>
<feature type="region of interest" description="Disordered" evidence="1">
    <location>
        <begin position="207"/>
        <end position="290"/>
    </location>
</feature>
<evidence type="ECO:0008006" key="4">
    <source>
        <dbReference type="Google" id="ProtNLM"/>
    </source>
</evidence>
<feature type="region of interest" description="Disordered" evidence="1">
    <location>
        <begin position="50"/>
        <end position="71"/>
    </location>
</feature>
<feature type="non-terminal residue" evidence="2">
    <location>
        <position position="1"/>
    </location>
</feature>
<feature type="non-terminal residue" evidence="2">
    <location>
        <position position="290"/>
    </location>
</feature>
<feature type="compositionally biased region" description="Low complexity" evidence="1">
    <location>
        <begin position="218"/>
        <end position="235"/>
    </location>
</feature>
<proteinExistence type="predicted"/>
<reference evidence="2" key="1">
    <citation type="submission" date="2023-10" db="EMBL/GenBank/DDBJ databases">
        <authorList>
            <person name="Chen Y."/>
            <person name="Shah S."/>
            <person name="Dougan E. K."/>
            <person name="Thang M."/>
            <person name="Chan C."/>
        </authorList>
    </citation>
    <scope>NUCLEOTIDE SEQUENCE [LARGE SCALE GENOMIC DNA]</scope>
</reference>
<evidence type="ECO:0000313" key="3">
    <source>
        <dbReference type="Proteomes" id="UP001189429"/>
    </source>
</evidence>
<evidence type="ECO:0000256" key="1">
    <source>
        <dbReference type="SAM" id="MobiDB-lite"/>
    </source>
</evidence>
<feature type="compositionally biased region" description="Basic residues" evidence="1">
    <location>
        <begin position="236"/>
        <end position="247"/>
    </location>
</feature>
<feature type="compositionally biased region" description="Polar residues" evidence="1">
    <location>
        <begin position="50"/>
        <end position="68"/>
    </location>
</feature>
<gene>
    <name evidence="2" type="ORF">PCOR1329_LOCUS43896</name>
</gene>
<dbReference type="EMBL" id="CAUYUJ010015278">
    <property type="protein sequence ID" value="CAK0851901.1"/>
    <property type="molecule type" value="Genomic_DNA"/>
</dbReference>
<protein>
    <recommendedName>
        <fullName evidence="4">Phospholipase B-like</fullName>
    </recommendedName>
</protein>
<feature type="compositionally biased region" description="Low complexity" evidence="1">
    <location>
        <begin position="248"/>
        <end position="259"/>
    </location>
</feature>
<dbReference type="Proteomes" id="UP001189429">
    <property type="component" value="Unassembled WGS sequence"/>
</dbReference>
<sequence length="290" mass="30795">AGTMTVMAEGSRRVAVVGTLLEPSGAGGGPGGAARFSSGQRLEARSHNASGCNISGQMNSTSTSTSWPAGSRRPLWSAVSRSCFPYSVYDAYRQDNETMQIGPTRVDYSRQVGVSIRAARSRPHELQLSTGASAGALYKRSRANRSLFYRRNGEGRQWARLEAGGALRTPCMEAWVAAEQGATTSSLRAVGALRLGGVRRAVRLRARTSAASQTAGLAPQSPTSAPPAAVSSRWSPRPRRWRCRRGAARPGPGSRPGRPTEAARGGRCSCELRRGPQRHLGRPAPADAAR</sequence>
<accession>A0ABN9TZW3</accession>
<evidence type="ECO:0000313" key="2">
    <source>
        <dbReference type="EMBL" id="CAK0851901.1"/>
    </source>
</evidence>
<keyword evidence="3" id="KW-1185">Reference proteome</keyword>
<organism evidence="2 3">
    <name type="scientific">Prorocentrum cordatum</name>
    <dbReference type="NCBI Taxonomy" id="2364126"/>
    <lineage>
        <taxon>Eukaryota</taxon>
        <taxon>Sar</taxon>
        <taxon>Alveolata</taxon>
        <taxon>Dinophyceae</taxon>
        <taxon>Prorocentrales</taxon>
        <taxon>Prorocentraceae</taxon>
        <taxon>Prorocentrum</taxon>
    </lineage>
</organism>
<name>A0ABN9TZW3_9DINO</name>